<dbReference type="AlphaFoldDB" id="A0A4V5UWA4"/>
<dbReference type="InterPro" id="IPR001509">
    <property type="entry name" value="Epimerase_deHydtase"/>
</dbReference>
<dbReference type="InterPro" id="IPR050177">
    <property type="entry name" value="Lipid_A_modif_metabolic_enz"/>
</dbReference>
<dbReference type="InterPro" id="IPR036291">
    <property type="entry name" value="NAD(P)-bd_dom_sf"/>
</dbReference>
<accession>A0A4V5UWA4</accession>
<keyword evidence="3" id="KW-1185">Reference proteome</keyword>
<protein>
    <submittedName>
        <fullName evidence="2">NAD-dependent epimerase/dehydratase family protein</fullName>
    </submittedName>
</protein>
<organism evidence="2 3">
    <name type="scientific">Ilyomonas limi</name>
    <dbReference type="NCBI Taxonomy" id="2575867"/>
    <lineage>
        <taxon>Bacteria</taxon>
        <taxon>Pseudomonadati</taxon>
        <taxon>Bacteroidota</taxon>
        <taxon>Chitinophagia</taxon>
        <taxon>Chitinophagales</taxon>
        <taxon>Chitinophagaceae</taxon>
        <taxon>Ilyomonas</taxon>
    </lineage>
</organism>
<proteinExistence type="predicted"/>
<evidence type="ECO:0000313" key="2">
    <source>
        <dbReference type="EMBL" id="TKK68023.1"/>
    </source>
</evidence>
<dbReference type="Proteomes" id="UP000305848">
    <property type="component" value="Unassembled WGS sequence"/>
</dbReference>
<feature type="domain" description="NAD-dependent epimerase/dehydratase" evidence="1">
    <location>
        <begin position="6"/>
        <end position="220"/>
    </location>
</feature>
<evidence type="ECO:0000259" key="1">
    <source>
        <dbReference type="Pfam" id="PF01370"/>
    </source>
</evidence>
<dbReference type="Pfam" id="PF01370">
    <property type="entry name" value="Epimerase"/>
    <property type="match status" value="1"/>
</dbReference>
<sequence length="319" mass="35798">MKIITIGGSGFIGTYLIELLQPEHQLLNIDKRNSTAFPHLTSIVDIRDYDHLLPAIQPADWAILLAAEHRDDVSPASLYYDVNVQGTKNVLKALDEKGIHKVIFISSVAVYGLNKLNPDENAPAAPFNHYGKSKWMAEEVLREWQQKDANNKTLIIVRPTVVFGPNNKGNVHNLLQQISSGKFLMIGSGNNRKSMSYIENITGFIRYLLQKNGSGYHVFNYTDKPDLSMNELVAIVEKAMNKKIAAVRIPYWLGYLGGVAFDIAAVITRKKFSISAVRVKKFCATTQFSGEQWRQTGFTPSYTLYEGLIKTIQAMQQES</sequence>
<dbReference type="EMBL" id="SZQL01000009">
    <property type="protein sequence ID" value="TKK68023.1"/>
    <property type="molecule type" value="Genomic_DNA"/>
</dbReference>
<dbReference type="OrthoDB" id="329806at2"/>
<comment type="caution">
    <text evidence="2">The sequence shown here is derived from an EMBL/GenBank/DDBJ whole genome shotgun (WGS) entry which is preliminary data.</text>
</comment>
<dbReference type="RefSeq" id="WP_137262126.1">
    <property type="nucleotide sequence ID" value="NZ_SZQL01000009.1"/>
</dbReference>
<dbReference type="SUPFAM" id="SSF51735">
    <property type="entry name" value="NAD(P)-binding Rossmann-fold domains"/>
    <property type="match status" value="1"/>
</dbReference>
<dbReference type="Gene3D" id="3.40.50.720">
    <property type="entry name" value="NAD(P)-binding Rossmann-like Domain"/>
    <property type="match status" value="1"/>
</dbReference>
<dbReference type="PANTHER" id="PTHR43245">
    <property type="entry name" value="BIFUNCTIONAL POLYMYXIN RESISTANCE PROTEIN ARNA"/>
    <property type="match status" value="1"/>
</dbReference>
<gene>
    <name evidence="2" type="ORF">FC093_12480</name>
</gene>
<reference evidence="2 3" key="1">
    <citation type="submission" date="2019-05" db="EMBL/GenBank/DDBJ databases">
        <title>Panacibacter sp. strain 17mud1-8 Genome sequencing and assembly.</title>
        <authorList>
            <person name="Chhetri G."/>
        </authorList>
    </citation>
    <scope>NUCLEOTIDE SEQUENCE [LARGE SCALE GENOMIC DNA]</scope>
    <source>
        <strain evidence="2 3">17mud1-8</strain>
    </source>
</reference>
<evidence type="ECO:0000313" key="3">
    <source>
        <dbReference type="Proteomes" id="UP000305848"/>
    </source>
</evidence>
<name>A0A4V5UWA4_9BACT</name>